<dbReference type="EnsemblMetazoa" id="Aqu2.1.32507_001">
    <property type="protein sequence ID" value="Aqu2.1.32507_001"/>
    <property type="gene ID" value="Aqu2.1.32507"/>
</dbReference>
<dbReference type="OMA" id="VYRESGW"/>
<evidence type="ECO:0000313" key="24">
    <source>
        <dbReference type="EnsemblMetazoa" id="Aqu2.1.32507_001"/>
    </source>
</evidence>
<protein>
    <recommendedName>
        <fullName evidence="17">Mitochondrial basic amino acids transporter</fullName>
    </recommendedName>
    <alternativeName>
        <fullName evidence="21">Carnitine/acylcarnitine translocase-like</fullName>
    </alternativeName>
    <alternativeName>
        <fullName evidence="20">Mitochondrial carnitine/acylcarnitine carrier protein CACL</fullName>
    </alternativeName>
    <alternativeName>
        <fullName evidence="19">Mitochondrial ornithine transporter 3</fullName>
    </alternativeName>
    <alternativeName>
        <fullName evidence="18">Solute carrier family 25 member 29</fullName>
    </alternativeName>
</protein>
<reference evidence="25" key="1">
    <citation type="journal article" date="2010" name="Nature">
        <title>The Amphimedon queenslandica genome and the evolution of animal complexity.</title>
        <authorList>
            <person name="Srivastava M."/>
            <person name="Simakov O."/>
            <person name="Chapman J."/>
            <person name="Fahey B."/>
            <person name="Gauthier M.E."/>
            <person name="Mitros T."/>
            <person name="Richards G.S."/>
            <person name="Conaco C."/>
            <person name="Dacre M."/>
            <person name="Hellsten U."/>
            <person name="Larroux C."/>
            <person name="Putnam N.H."/>
            <person name="Stanke M."/>
            <person name="Adamska M."/>
            <person name="Darling A."/>
            <person name="Degnan S.M."/>
            <person name="Oakley T.H."/>
            <person name="Plachetzki D.C."/>
            <person name="Zhai Y."/>
            <person name="Adamski M."/>
            <person name="Calcino A."/>
            <person name="Cummins S.F."/>
            <person name="Goodstein D.M."/>
            <person name="Harris C."/>
            <person name="Jackson D.J."/>
            <person name="Leys S.P."/>
            <person name="Shu S."/>
            <person name="Woodcroft B.J."/>
            <person name="Vervoort M."/>
            <person name="Kosik K.S."/>
            <person name="Manning G."/>
            <person name="Degnan B.M."/>
            <person name="Rokhsar D.S."/>
        </authorList>
    </citation>
    <scope>NUCLEOTIDE SEQUENCE [LARGE SCALE GENOMIC DNA]</scope>
</reference>
<organism evidence="24">
    <name type="scientific">Amphimedon queenslandica</name>
    <name type="common">Sponge</name>
    <dbReference type="NCBI Taxonomy" id="400682"/>
    <lineage>
        <taxon>Eukaryota</taxon>
        <taxon>Metazoa</taxon>
        <taxon>Porifera</taxon>
        <taxon>Demospongiae</taxon>
        <taxon>Heteroscleromorpha</taxon>
        <taxon>Haplosclerida</taxon>
        <taxon>Niphatidae</taxon>
        <taxon>Amphimedon</taxon>
    </lineage>
</organism>
<evidence type="ECO:0000256" key="20">
    <source>
        <dbReference type="ARBA" id="ARBA00079387"/>
    </source>
</evidence>
<dbReference type="PROSITE" id="PS50920">
    <property type="entry name" value="SOLCAR"/>
    <property type="match status" value="3"/>
</dbReference>
<evidence type="ECO:0000256" key="9">
    <source>
        <dbReference type="ARBA" id="ARBA00023128"/>
    </source>
</evidence>
<evidence type="ECO:0000256" key="18">
    <source>
        <dbReference type="ARBA" id="ARBA00076491"/>
    </source>
</evidence>
<sequence>MSILQEFVAGWWGGVSGLIVGHPFDTVKSRLQTQGVGGRAIRYHGTIHCFADIIKTEGVHGLYKGMASPLLGMAAINATIFGVYGISMRHLENLSLFPFLTNSAISGASAGVVQCFICSPLELIKLRMQMQGIGKEHTIRKKKDVKSAGGRSPQYRGPLQTALHIVRTEGPLGLSNGLTVTFWRETPAFAVYFYTYDYLCLKLARGEPVTDLGPMELCLAGGFSGINAWLVTYPFDVIKSRIQVDGVDGPQQYTGMVDCFRKSYRAEGYKVFFRGLNSTLIRAFPTNAATFSTVTYILRFWRRES</sequence>
<evidence type="ECO:0000256" key="12">
    <source>
        <dbReference type="ARBA" id="ARBA00050592"/>
    </source>
</evidence>
<dbReference type="KEGG" id="aqu:100633172"/>
<keyword evidence="4 22" id="KW-0812">Transmembrane</keyword>
<dbReference type="GO" id="GO:1990575">
    <property type="term" value="P:mitochondrial L-ornithine transmembrane transport"/>
    <property type="evidence" value="ECO:0007669"/>
    <property type="project" value="TreeGrafter"/>
</dbReference>
<dbReference type="InParanoid" id="A0A1X7UYS2"/>
<dbReference type="InterPro" id="IPR018108">
    <property type="entry name" value="MCP_transmembrane"/>
</dbReference>
<dbReference type="PRINTS" id="PR00926">
    <property type="entry name" value="MITOCARRIER"/>
</dbReference>
<accession>A0A1X7UYS2</accession>
<gene>
    <name evidence="24" type="primary">100633172</name>
</gene>
<keyword evidence="8" id="KW-1133">Transmembrane helix</keyword>
<evidence type="ECO:0000256" key="15">
    <source>
        <dbReference type="ARBA" id="ARBA00051921"/>
    </source>
</evidence>
<evidence type="ECO:0000256" key="1">
    <source>
        <dbReference type="ARBA" id="ARBA00004448"/>
    </source>
</evidence>
<evidence type="ECO:0000256" key="13">
    <source>
        <dbReference type="ARBA" id="ARBA00050768"/>
    </source>
</evidence>
<evidence type="ECO:0000256" key="7">
    <source>
        <dbReference type="ARBA" id="ARBA00022970"/>
    </source>
</evidence>
<dbReference type="eggNOG" id="KOG0762">
    <property type="taxonomic scope" value="Eukaryota"/>
</dbReference>
<evidence type="ECO:0000313" key="25">
    <source>
        <dbReference type="Proteomes" id="UP000007879"/>
    </source>
</evidence>
<dbReference type="InterPro" id="IPR002067">
    <property type="entry name" value="MCP"/>
</dbReference>
<dbReference type="SUPFAM" id="SSF103506">
    <property type="entry name" value="Mitochondrial carrier"/>
    <property type="match status" value="1"/>
</dbReference>
<comment type="catalytic activity">
    <reaction evidence="14">
        <text>L-homoarginine(in) + L-arginine(out) = L-homoarginine(out) + L-arginine(in)</text>
        <dbReference type="Rhea" id="RHEA:72799"/>
        <dbReference type="ChEBI" id="CHEBI:32682"/>
        <dbReference type="ChEBI" id="CHEBI:143006"/>
    </reaction>
</comment>
<dbReference type="AlphaFoldDB" id="A0A1X7UYS2"/>
<dbReference type="GO" id="GO:0005289">
    <property type="term" value="F:high-affinity L-arginine transmembrane transporter activity"/>
    <property type="evidence" value="ECO:0007669"/>
    <property type="project" value="TreeGrafter"/>
</dbReference>
<dbReference type="OrthoDB" id="193856at2759"/>
<feature type="repeat" description="Solcar" evidence="22">
    <location>
        <begin position="98"/>
        <end position="202"/>
    </location>
</feature>
<evidence type="ECO:0000256" key="6">
    <source>
        <dbReference type="ARBA" id="ARBA00022792"/>
    </source>
</evidence>
<evidence type="ECO:0000256" key="19">
    <source>
        <dbReference type="ARBA" id="ARBA00078745"/>
    </source>
</evidence>
<dbReference type="GO" id="GO:0005743">
    <property type="term" value="C:mitochondrial inner membrane"/>
    <property type="evidence" value="ECO:0007669"/>
    <property type="project" value="UniProtKB-SubCell"/>
</dbReference>
<proteinExistence type="inferred from homology"/>
<dbReference type="Pfam" id="PF00153">
    <property type="entry name" value="Mito_carr"/>
    <property type="match status" value="3"/>
</dbReference>
<comment type="catalytic activity">
    <reaction evidence="11">
        <text>L-lysine(out) + L-arginine(in) = L-lysine(in) + L-arginine(out)</text>
        <dbReference type="Rhea" id="RHEA:70827"/>
        <dbReference type="ChEBI" id="CHEBI:32551"/>
        <dbReference type="ChEBI" id="CHEBI:32682"/>
    </reaction>
</comment>
<feature type="repeat" description="Solcar" evidence="22">
    <location>
        <begin position="1"/>
        <end position="90"/>
    </location>
</feature>
<reference evidence="24" key="2">
    <citation type="submission" date="2017-05" db="UniProtKB">
        <authorList>
            <consortium name="EnsemblMetazoa"/>
        </authorList>
    </citation>
    <scope>IDENTIFICATION</scope>
</reference>
<keyword evidence="5" id="KW-0677">Repeat</keyword>
<dbReference type="InterPro" id="IPR023395">
    <property type="entry name" value="MCP_dom_sf"/>
</dbReference>
<evidence type="ECO:0000256" key="23">
    <source>
        <dbReference type="RuleBase" id="RU000488"/>
    </source>
</evidence>
<keyword evidence="10 22" id="KW-0472">Membrane</keyword>
<evidence type="ECO:0000256" key="11">
    <source>
        <dbReference type="ARBA" id="ARBA00049090"/>
    </source>
</evidence>
<dbReference type="STRING" id="400682.A0A1X7UYS2"/>
<evidence type="ECO:0000256" key="22">
    <source>
        <dbReference type="PROSITE-ProRule" id="PRU00282"/>
    </source>
</evidence>
<comment type="catalytic activity">
    <reaction evidence="13">
        <text>L-histidine(out) + L-arginine(in) = L-histidine(in) + L-arginine(out)</text>
        <dbReference type="Rhea" id="RHEA:71063"/>
        <dbReference type="ChEBI" id="CHEBI:32682"/>
        <dbReference type="ChEBI" id="CHEBI:57595"/>
    </reaction>
</comment>
<dbReference type="PANTHER" id="PTHR45624">
    <property type="entry name" value="MITOCHONDRIAL BASIC AMINO ACIDS TRANSPORTER-RELATED"/>
    <property type="match status" value="1"/>
</dbReference>
<dbReference type="FunFam" id="1.50.40.10:FF:000037">
    <property type="entry name" value="Solute carrier family 25 member 29"/>
    <property type="match status" value="1"/>
</dbReference>
<comment type="catalytic activity">
    <reaction evidence="15">
        <text>L-ornithine(in) + L-arginine(out) = L-ornithine(out) + L-arginine(in)</text>
        <dbReference type="Rhea" id="RHEA:34991"/>
        <dbReference type="ChEBI" id="CHEBI:32682"/>
        <dbReference type="ChEBI" id="CHEBI:46911"/>
    </reaction>
</comment>
<dbReference type="Gene3D" id="1.50.40.10">
    <property type="entry name" value="Mitochondrial carrier domain"/>
    <property type="match status" value="2"/>
</dbReference>
<evidence type="ECO:0000256" key="8">
    <source>
        <dbReference type="ARBA" id="ARBA00022989"/>
    </source>
</evidence>
<keyword evidence="6" id="KW-0999">Mitochondrion inner membrane</keyword>
<evidence type="ECO:0000256" key="2">
    <source>
        <dbReference type="ARBA" id="ARBA00006375"/>
    </source>
</evidence>
<comment type="subcellular location">
    <subcellularLocation>
        <location evidence="1">Mitochondrion inner membrane</location>
        <topology evidence="1">Multi-pass membrane protein</topology>
    </subcellularLocation>
</comment>
<dbReference type="InterPro" id="IPR050567">
    <property type="entry name" value="Mitochondrial_Carrier"/>
</dbReference>
<evidence type="ECO:0000256" key="14">
    <source>
        <dbReference type="ARBA" id="ARBA00051045"/>
    </source>
</evidence>
<evidence type="ECO:0000256" key="5">
    <source>
        <dbReference type="ARBA" id="ARBA00022737"/>
    </source>
</evidence>
<dbReference type="PANTHER" id="PTHR45624:SF61">
    <property type="entry name" value="MITOCHONDRIAL BASIC AMINO ACIDS TRANSPORTER"/>
    <property type="match status" value="1"/>
</dbReference>
<keyword evidence="9" id="KW-0496">Mitochondrion</keyword>
<comment type="catalytic activity">
    <reaction evidence="12">
        <text>L-histidine(out) = L-histidine(in)</text>
        <dbReference type="Rhea" id="RHEA:72807"/>
        <dbReference type="ChEBI" id="CHEBI:57595"/>
    </reaction>
</comment>
<evidence type="ECO:0000256" key="4">
    <source>
        <dbReference type="ARBA" id="ARBA00022692"/>
    </source>
</evidence>
<keyword evidence="7" id="KW-0029">Amino-acid transport</keyword>
<evidence type="ECO:0000256" key="3">
    <source>
        <dbReference type="ARBA" id="ARBA00022448"/>
    </source>
</evidence>
<keyword evidence="3 23" id="KW-0813">Transport</keyword>
<evidence type="ECO:0000256" key="16">
    <source>
        <dbReference type="ARBA" id="ARBA00052673"/>
    </source>
</evidence>
<evidence type="ECO:0000256" key="10">
    <source>
        <dbReference type="ARBA" id="ARBA00023136"/>
    </source>
</evidence>
<dbReference type="EnsemblMetazoa" id="XM_003386435.3">
    <property type="protein sequence ID" value="XP_003386483.1"/>
    <property type="gene ID" value="LOC100633172"/>
</dbReference>
<evidence type="ECO:0000256" key="21">
    <source>
        <dbReference type="ARBA" id="ARBA00080567"/>
    </source>
</evidence>
<feature type="repeat" description="Solcar" evidence="22">
    <location>
        <begin position="212"/>
        <end position="300"/>
    </location>
</feature>
<comment type="catalytic activity">
    <reaction evidence="16">
        <text>N(omega)-methyl-L-arginine(in) + L-arginine(out) = N(omega)-methyl-L-arginine(out) + L-arginine(in)</text>
        <dbReference type="Rhea" id="RHEA:72803"/>
        <dbReference type="ChEBI" id="CHEBI:32682"/>
        <dbReference type="ChEBI" id="CHEBI:114953"/>
    </reaction>
</comment>
<comment type="similarity">
    <text evidence="2 23">Belongs to the mitochondrial carrier (TC 2.A.29) family.</text>
</comment>
<keyword evidence="25" id="KW-1185">Reference proteome</keyword>
<dbReference type="Proteomes" id="UP000007879">
    <property type="component" value="Unassembled WGS sequence"/>
</dbReference>
<evidence type="ECO:0000256" key="17">
    <source>
        <dbReference type="ARBA" id="ARBA00071763"/>
    </source>
</evidence>
<name>A0A1X7UYS2_AMPQE</name>